<name>A0ABS5J0Y9_9BACT</name>
<accession>A0ABS5J0Y9</accession>
<evidence type="ECO:0000313" key="2">
    <source>
        <dbReference type="Proteomes" id="UP000676386"/>
    </source>
</evidence>
<evidence type="ECO:0008006" key="3">
    <source>
        <dbReference type="Google" id="ProtNLM"/>
    </source>
</evidence>
<organism evidence="1 2">
    <name type="scientific">Chitinophaga hostae</name>
    <dbReference type="NCBI Taxonomy" id="2831022"/>
    <lineage>
        <taxon>Bacteria</taxon>
        <taxon>Pseudomonadati</taxon>
        <taxon>Bacteroidota</taxon>
        <taxon>Chitinophagia</taxon>
        <taxon>Chitinophagales</taxon>
        <taxon>Chitinophagaceae</taxon>
        <taxon>Chitinophaga</taxon>
    </lineage>
</organism>
<dbReference type="RefSeq" id="WP_211973335.1">
    <property type="nucleotide sequence ID" value="NZ_CBFHAM010000090.1"/>
</dbReference>
<gene>
    <name evidence="1" type="ORF">KE626_13015</name>
</gene>
<proteinExistence type="predicted"/>
<sequence length="62" mass="7313">MVLYKPLREPYYWYIEMVYSAVQHSAKGPNHMEINVSGLQAAMYALKIKQGLKTEQYKFVKK</sequence>
<keyword evidence="2" id="KW-1185">Reference proteome</keyword>
<evidence type="ECO:0000313" key="1">
    <source>
        <dbReference type="EMBL" id="MBS0028232.1"/>
    </source>
</evidence>
<protein>
    <recommendedName>
        <fullName evidence="3">Gfo/Idh/MocA-like oxidoreductase C-terminal domain-containing protein</fullName>
    </recommendedName>
</protein>
<dbReference type="Proteomes" id="UP000676386">
    <property type="component" value="Unassembled WGS sequence"/>
</dbReference>
<comment type="caution">
    <text evidence="1">The sequence shown here is derived from an EMBL/GenBank/DDBJ whole genome shotgun (WGS) entry which is preliminary data.</text>
</comment>
<dbReference type="EMBL" id="JAGTXB010000005">
    <property type="protein sequence ID" value="MBS0028232.1"/>
    <property type="molecule type" value="Genomic_DNA"/>
</dbReference>
<reference evidence="1 2" key="1">
    <citation type="submission" date="2021-04" db="EMBL/GenBank/DDBJ databases">
        <title>Chitinophaga sp. nov., isolated from the rhizosphere soil.</title>
        <authorList>
            <person name="He S."/>
        </authorList>
    </citation>
    <scope>NUCLEOTIDE SEQUENCE [LARGE SCALE GENOMIC DNA]</scope>
    <source>
        <strain evidence="1 2">2R12</strain>
    </source>
</reference>